<reference evidence="2" key="1">
    <citation type="journal article" date="2019" name="Int. J. Syst. Evol. Microbiol.">
        <title>The Global Catalogue of Microorganisms (GCM) 10K type strain sequencing project: providing services to taxonomists for standard genome sequencing and annotation.</title>
        <authorList>
            <consortium name="The Broad Institute Genomics Platform"/>
            <consortium name="The Broad Institute Genome Sequencing Center for Infectious Disease"/>
            <person name="Wu L."/>
            <person name="Ma J."/>
        </authorList>
    </citation>
    <scope>NUCLEOTIDE SEQUENCE [LARGE SCALE GENOMIC DNA]</scope>
    <source>
        <strain evidence="2">CCUG 58938</strain>
    </source>
</reference>
<name>A0ABW3JWM4_9BACT</name>
<accession>A0ABW3JWM4</accession>
<gene>
    <name evidence="1" type="ORF">ACFQ21_03250</name>
</gene>
<dbReference type="Proteomes" id="UP001597112">
    <property type="component" value="Unassembled WGS sequence"/>
</dbReference>
<dbReference type="RefSeq" id="WP_377574775.1">
    <property type="nucleotide sequence ID" value="NZ_JBHTKA010000001.1"/>
</dbReference>
<dbReference type="EMBL" id="JBHTKA010000001">
    <property type="protein sequence ID" value="MFD0998302.1"/>
    <property type="molecule type" value="Genomic_DNA"/>
</dbReference>
<proteinExistence type="predicted"/>
<keyword evidence="2" id="KW-1185">Reference proteome</keyword>
<comment type="caution">
    <text evidence="1">The sequence shown here is derived from an EMBL/GenBank/DDBJ whole genome shotgun (WGS) entry which is preliminary data.</text>
</comment>
<protein>
    <submittedName>
        <fullName evidence="1">Uncharacterized protein</fullName>
    </submittedName>
</protein>
<evidence type="ECO:0000313" key="1">
    <source>
        <dbReference type="EMBL" id="MFD0998302.1"/>
    </source>
</evidence>
<organism evidence="1 2">
    <name type="scientific">Ohtaekwangia kribbensis</name>
    <dbReference type="NCBI Taxonomy" id="688913"/>
    <lineage>
        <taxon>Bacteria</taxon>
        <taxon>Pseudomonadati</taxon>
        <taxon>Bacteroidota</taxon>
        <taxon>Cytophagia</taxon>
        <taxon>Cytophagales</taxon>
        <taxon>Fulvivirgaceae</taxon>
        <taxon>Ohtaekwangia</taxon>
    </lineage>
</organism>
<sequence length="157" mass="17621">MKITLNPRVERHSDGIASVRFQARQPVVVEALSFHSSGAVVLQVKTPLSDRVLWFGLGFLISRELSRDITQIRIQPTLVTPPIHHEVIPADVFAELEVLCAETKTFFTQATAVHWNCAEHECIIRRGNVQWPARQLSIGFDDLVDMIADKEHAAKCA</sequence>
<evidence type="ECO:0000313" key="2">
    <source>
        <dbReference type="Proteomes" id="UP001597112"/>
    </source>
</evidence>